<evidence type="ECO:0000313" key="2">
    <source>
        <dbReference type="EMBL" id="GAH23294.1"/>
    </source>
</evidence>
<feature type="non-terminal residue" evidence="2">
    <location>
        <position position="202"/>
    </location>
</feature>
<accession>X1F1M5</accession>
<comment type="caution">
    <text evidence="2">The sequence shown here is derived from an EMBL/GenBank/DDBJ whole genome shotgun (WGS) entry which is preliminary data.</text>
</comment>
<reference evidence="2" key="1">
    <citation type="journal article" date="2014" name="Front. Microbiol.">
        <title>High frequency of phylogenetically diverse reductive dehalogenase-homologous genes in deep subseafloor sedimentary metagenomes.</title>
        <authorList>
            <person name="Kawai M."/>
            <person name="Futagami T."/>
            <person name="Toyoda A."/>
            <person name="Takaki Y."/>
            <person name="Nishi S."/>
            <person name="Hori S."/>
            <person name="Arai W."/>
            <person name="Tsubouchi T."/>
            <person name="Morono Y."/>
            <person name="Uchiyama I."/>
            <person name="Ito T."/>
            <person name="Fujiyama A."/>
            <person name="Inagaki F."/>
            <person name="Takami H."/>
        </authorList>
    </citation>
    <scope>NUCLEOTIDE SEQUENCE</scope>
    <source>
        <strain evidence="2">Expedition CK06-06</strain>
    </source>
</reference>
<feature type="region of interest" description="Disordered" evidence="1">
    <location>
        <begin position="181"/>
        <end position="202"/>
    </location>
</feature>
<evidence type="ECO:0000256" key="1">
    <source>
        <dbReference type="SAM" id="MobiDB-lite"/>
    </source>
</evidence>
<sequence length="202" mass="23329">MLRIKSFGHTDTDYDNLVVLEGEPGRLFWLESVTLLAGTPDWFDLFINDYHVFYADRVISQQANKYFFYLFEHPLTDGDQLTFGPKRPPPPVINTRLLILYHDLPATAELIPESSPFPYNPYTPPFPWSPFCPTPLPPHPPYPPDPPWPPYPPVPPVPPFPPEEEEEFVYPDFVEVPDFKTPIPETFSQKNRLKNTPYISSS</sequence>
<dbReference type="EMBL" id="BARU01003386">
    <property type="protein sequence ID" value="GAH23294.1"/>
    <property type="molecule type" value="Genomic_DNA"/>
</dbReference>
<name>X1F1M5_9ZZZZ</name>
<proteinExistence type="predicted"/>
<organism evidence="2">
    <name type="scientific">marine sediment metagenome</name>
    <dbReference type="NCBI Taxonomy" id="412755"/>
    <lineage>
        <taxon>unclassified sequences</taxon>
        <taxon>metagenomes</taxon>
        <taxon>ecological metagenomes</taxon>
    </lineage>
</organism>
<protein>
    <submittedName>
        <fullName evidence="2">Uncharacterized protein</fullName>
    </submittedName>
</protein>
<gene>
    <name evidence="2" type="ORF">S03H2_07360</name>
</gene>
<dbReference type="AlphaFoldDB" id="X1F1M5"/>